<evidence type="ECO:0000256" key="5">
    <source>
        <dbReference type="ARBA" id="ARBA00022801"/>
    </source>
</evidence>
<evidence type="ECO:0000256" key="2">
    <source>
        <dbReference type="ARBA" id="ARBA00005641"/>
    </source>
</evidence>
<feature type="chain" id="PRO_5007857092" description="glucan 1,3-beta-glucosidase" evidence="18">
    <location>
        <begin position="22"/>
        <end position="482"/>
    </location>
</feature>
<evidence type="ECO:0000256" key="14">
    <source>
        <dbReference type="ARBA" id="ARBA00038929"/>
    </source>
</evidence>
<dbReference type="InterPro" id="IPR001547">
    <property type="entry name" value="Glyco_hydro_5"/>
</dbReference>
<dbReference type="GO" id="GO:0009986">
    <property type="term" value="C:cell surface"/>
    <property type="evidence" value="ECO:0007669"/>
    <property type="project" value="TreeGrafter"/>
</dbReference>
<feature type="region of interest" description="Disordered" evidence="17">
    <location>
        <begin position="23"/>
        <end position="86"/>
    </location>
</feature>
<evidence type="ECO:0000259" key="19">
    <source>
        <dbReference type="Pfam" id="PF00150"/>
    </source>
</evidence>
<comment type="catalytic activity">
    <reaction evidence="12">
        <text>Successive hydrolysis of beta-D-glucose units from the non-reducing ends of (1-&gt;3)-beta-D-glucans, releasing alpha-glucose.</text>
        <dbReference type="EC" id="3.2.1.58"/>
    </reaction>
</comment>
<evidence type="ECO:0000313" key="20">
    <source>
        <dbReference type="EMBL" id="KZV86361.1"/>
    </source>
</evidence>
<dbReference type="GO" id="GO:0005886">
    <property type="term" value="C:plasma membrane"/>
    <property type="evidence" value="ECO:0007669"/>
    <property type="project" value="UniProtKB-SubCell"/>
</dbReference>
<dbReference type="GO" id="GO:0005576">
    <property type="term" value="C:extracellular region"/>
    <property type="evidence" value="ECO:0007669"/>
    <property type="project" value="TreeGrafter"/>
</dbReference>
<dbReference type="InterPro" id="IPR050386">
    <property type="entry name" value="Glycosyl_hydrolase_5"/>
</dbReference>
<dbReference type="Pfam" id="PF00150">
    <property type="entry name" value="Cellulase"/>
    <property type="match status" value="1"/>
</dbReference>
<dbReference type="EMBL" id="KV426158">
    <property type="protein sequence ID" value="KZV86361.1"/>
    <property type="molecule type" value="Genomic_DNA"/>
</dbReference>
<organism evidence="20 21">
    <name type="scientific">Exidia glandulosa HHB12029</name>
    <dbReference type="NCBI Taxonomy" id="1314781"/>
    <lineage>
        <taxon>Eukaryota</taxon>
        <taxon>Fungi</taxon>
        <taxon>Dikarya</taxon>
        <taxon>Basidiomycota</taxon>
        <taxon>Agaricomycotina</taxon>
        <taxon>Agaricomycetes</taxon>
        <taxon>Auriculariales</taxon>
        <taxon>Exidiaceae</taxon>
        <taxon>Exidia</taxon>
    </lineage>
</organism>
<evidence type="ECO:0000256" key="4">
    <source>
        <dbReference type="ARBA" id="ARBA00022692"/>
    </source>
</evidence>
<dbReference type="Gene3D" id="3.20.20.80">
    <property type="entry name" value="Glycosidases"/>
    <property type="match status" value="1"/>
</dbReference>
<dbReference type="GO" id="GO:0009251">
    <property type="term" value="P:glucan catabolic process"/>
    <property type="evidence" value="ECO:0007669"/>
    <property type="project" value="TreeGrafter"/>
</dbReference>
<evidence type="ECO:0000256" key="13">
    <source>
        <dbReference type="ARBA" id="ARBA00037126"/>
    </source>
</evidence>
<protein>
    <recommendedName>
        <fullName evidence="14">glucan 1,3-beta-glucosidase</fullName>
        <ecNumber evidence="14">3.2.1.58</ecNumber>
    </recommendedName>
    <alternativeName>
        <fullName evidence="15">Exo-1,3-beta-glucanase D</fullName>
    </alternativeName>
</protein>
<gene>
    <name evidence="20" type="ORF">EXIGLDRAFT_724855</name>
</gene>
<keyword evidence="18" id="KW-0732">Signal</keyword>
<dbReference type="STRING" id="1314781.A0A165E928"/>
<evidence type="ECO:0000256" key="3">
    <source>
        <dbReference type="ARBA" id="ARBA00022475"/>
    </source>
</evidence>
<dbReference type="GO" id="GO:0071555">
    <property type="term" value="P:cell wall organization"/>
    <property type="evidence" value="ECO:0007669"/>
    <property type="project" value="UniProtKB-KW"/>
</dbReference>
<evidence type="ECO:0000256" key="18">
    <source>
        <dbReference type="SAM" id="SignalP"/>
    </source>
</evidence>
<keyword evidence="21" id="KW-1185">Reference proteome</keyword>
<dbReference type="GO" id="GO:0004338">
    <property type="term" value="F:glucan exo-1,3-beta-glucosidase activity"/>
    <property type="evidence" value="ECO:0007669"/>
    <property type="project" value="UniProtKB-EC"/>
</dbReference>
<keyword evidence="3" id="KW-1003">Cell membrane</keyword>
<dbReference type="InParanoid" id="A0A165E928"/>
<evidence type="ECO:0000256" key="9">
    <source>
        <dbReference type="ARBA" id="ARBA00023180"/>
    </source>
</evidence>
<evidence type="ECO:0000256" key="7">
    <source>
        <dbReference type="ARBA" id="ARBA00022989"/>
    </source>
</evidence>
<dbReference type="AlphaFoldDB" id="A0A165E928"/>
<evidence type="ECO:0000256" key="15">
    <source>
        <dbReference type="ARBA" id="ARBA00041260"/>
    </source>
</evidence>
<evidence type="ECO:0000256" key="8">
    <source>
        <dbReference type="ARBA" id="ARBA00023136"/>
    </source>
</evidence>
<dbReference type="PANTHER" id="PTHR31297">
    <property type="entry name" value="GLUCAN ENDO-1,6-BETA-GLUCOSIDASE B"/>
    <property type="match status" value="1"/>
</dbReference>
<evidence type="ECO:0000256" key="17">
    <source>
        <dbReference type="SAM" id="MobiDB-lite"/>
    </source>
</evidence>
<evidence type="ECO:0000256" key="16">
    <source>
        <dbReference type="RuleBase" id="RU361153"/>
    </source>
</evidence>
<dbReference type="SUPFAM" id="SSF51445">
    <property type="entry name" value="(Trans)glycosidases"/>
    <property type="match status" value="1"/>
</dbReference>
<keyword evidence="4" id="KW-0812">Transmembrane</keyword>
<keyword evidence="10 16" id="KW-0326">Glycosidase</keyword>
<keyword evidence="7" id="KW-1133">Transmembrane helix</keyword>
<comment type="subcellular location">
    <subcellularLocation>
        <location evidence="1">Cell membrane</location>
        <topology evidence="1">Single-pass type II membrane protein</topology>
    </subcellularLocation>
</comment>
<dbReference type="OrthoDB" id="1887033at2759"/>
<evidence type="ECO:0000313" key="21">
    <source>
        <dbReference type="Proteomes" id="UP000077266"/>
    </source>
</evidence>
<dbReference type="InterPro" id="IPR017853">
    <property type="entry name" value="GH"/>
</dbReference>
<comment type="function">
    <text evidence="13">Glucosidase involved in the degradation of cellulosic biomass. Active on lichenan.</text>
</comment>
<keyword evidence="9" id="KW-0325">Glycoprotein</keyword>
<feature type="compositionally biased region" description="Low complexity" evidence="17">
    <location>
        <begin position="56"/>
        <end position="74"/>
    </location>
</feature>
<evidence type="ECO:0000256" key="11">
    <source>
        <dbReference type="ARBA" id="ARBA00023316"/>
    </source>
</evidence>
<feature type="compositionally biased region" description="Basic residues" evidence="17">
    <location>
        <begin position="38"/>
        <end position="47"/>
    </location>
</feature>
<sequence length="482" mass="52265">MLIASTLLALSLSLSASASLAHSHLTSPRRSHEALTRRGGRPHKRCSIKPTTPVLTSEPAPTSAPIPTSTSTPGSEGGASGGSVTLSRGIPSEGIRGVNLGAWFVFEMYMAYDEWQSMGGHTDGCDAEFELTGRLGQDAADAAFKTHWDTWITQDDVALMKKYNLNSVRIPIGFWIIESTVNADETYPRGGLEFLKRGCKWLREAGISVLLDLHAAPGASSPHQTFAGRCVDTPGFWGNQDNIDRHVKAGTELMRLVHTDPDSFGSVYGMEVLNEPPNDAGASPGYQDFLQQFVNAVRGVEDDLNIPQDERLTMVFMDISWQYGDGKANPATIESGGNAYDKHTYFNWGPPGGPQGSAGHSLDEHVSFVCNGDAGQIAADAQQNNTPLFKGEWWLLPSNKADNSGPVFDLWDKDSVRRFGDAQKRGFSPDGGMGGAGYYFWSWKMTNSDGDGLNHMRSYKDAVAGGWMHEDAAQYFNPNGGC</sequence>
<evidence type="ECO:0000256" key="10">
    <source>
        <dbReference type="ARBA" id="ARBA00023295"/>
    </source>
</evidence>
<dbReference type="EC" id="3.2.1.58" evidence="14"/>
<keyword evidence="5 16" id="KW-0378">Hydrolase</keyword>
<keyword evidence="8" id="KW-0472">Membrane</keyword>
<reference evidence="20 21" key="1">
    <citation type="journal article" date="2016" name="Mol. Biol. Evol.">
        <title>Comparative Genomics of Early-Diverging Mushroom-Forming Fungi Provides Insights into the Origins of Lignocellulose Decay Capabilities.</title>
        <authorList>
            <person name="Nagy L.G."/>
            <person name="Riley R."/>
            <person name="Tritt A."/>
            <person name="Adam C."/>
            <person name="Daum C."/>
            <person name="Floudas D."/>
            <person name="Sun H."/>
            <person name="Yadav J.S."/>
            <person name="Pangilinan J."/>
            <person name="Larsson K.H."/>
            <person name="Matsuura K."/>
            <person name="Barry K."/>
            <person name="Labutti K."/>
            <person name="Kuo R."/>
            <person name="Ohm R.A."/>
            <person name="Bhattacharya S.S."/>
            <person name="Shirouzu T."/>
            <person name="Yoshinaga Y."/>
            <person name="Martin F.M."/>
            <person name="Grigoriev I.V."/>
            <person name="Hibbett D.S."/>
        </authorList>
    </citation>
    <scope>NUCLEOTIDE SEQUENCE [LARGE SCALE GENOMIC DNA]</scope>
    <source>
        <strain evidence="20 21">HHB12029</strain>
    </source>
</reference>
<evidence type="ECO:0000256" key="1">
    <source>
        <dbReference type="ARBA" id="ARBA00004401"/>
    </source>
</evidence>
<feature type="signal peptide" evidence="18">
    <location>
        <begin position="1"/>
        <end position="21"/>
    </location>
</feature>
<feature type="domain" description="Glycoside hydrolase family 5" evidence="19">
    <location>
        <begin position="142"/>
        <end position="393"/>
    </location>
</feature>
<dbReference type="PANTHER" id="PTHR31297:SF34">
    <property type="entry name" value="GLUCAN 1,3-BETA-GLUCOSIDASE 2"/>
    <property type="match status" value="1"/>
</dbReference>
<evidence type="ECO:0000256" key="6">
    <source>
        <dbReference type="ARBA" id="ARBA00022968"/>
    </source>
</evidence>
<dbReference type="Proteomes" id="UP000077266">
    <property type="component" value="Unassembled WGS sequence"/>
</dbReference>
<comment type="similarity">
    <text evidence="2 16">Belongs to the glycosyl hydrolase 5 (cellulase A) family.</text>
</comment>
<name>A0A165E928_EXIGL</name>
<keyword evidence="6" id="KW-0735">Signal-anchor</keyword>
<evidence type="ECO:0000256" key="12">
    <source>
        <dbReference type="ARBA" id="ARBA00036824"/>
    </source>
</evidence>
<keyword evidence="11" id="KW-0961">Cell wall biogenesis/degradation</keyword>
<accession>A0A165E928</accession>
<proteinExistence type="inferred from homology"/>